<dbReference type="EMBL" id="LJIJ01000492">
    <property type="protein sequence ID" value="ODM96903.1"/>
    <property type="molecule type" value="Genomic_DNA"/>
</dbReference>
<evidence type="ECO:0000256" key="1">
    <source>
        <dbReference type="ARBA" id="ARBA00006926"/>
    </source>
</evidence>
<dbReference type="OMA" id="YNADFPM"/>
<protein>
    <submittedName>
        <fullName evidence="4">Putative phospholipid hydroperoxide glutathione peroxidase</fullName>
    </submittedName>
</protein>
<dbReference type="STRING" id="48709.A0A1D2MV32"/>
<sequence length="67" mass="7595">MSSKIDVNGDKAHPLWKYLKSKKGGTMGAFIKWNFTKFLIDKDGQVVERCGPPTDPLDMEKDILKLL</sequence>
<name>A0A1D2MV32_ORCCI</name>
<dbReference type="GO" id="GO:0004601">
    <property type="term" value="F:peroxidase activity"/>
    <property type="evidence" value="ECO:0007669"/>
    <property type="project" value="UniProtKB-KW"/>
</dbReference>
<keyword evidence="3" id="KW-0560">Oxidoreductase</keyword>
<evidence type="ECO:0000313" key="4">
    <source>
        <dbReference type="EMBL" id="ODM96903.1"/>
    </source>
</evidence>
<comment type="similarity">
    <text evidence="1">Belongs to the glutathione peroxidase family.</text>
</comment>
<dbReference type="AlphaFoldDB" id="A0A1D2MV32"/>
<dbReference type="SUPFAM" id="SSF52833">
    <property type="entry name" value="Thioredoxin-like"/>
    <property type="match status" value="1"/>
</dbReference>
<evidence type="ECO:0000256" key="2">
    <source>
        <dbReference type="ARBA" id="ARBA00022559"/>
    </source>
</evidence>
<keyword evidence="5" id="KW-1185">Reference proteome</keyword>
<dbReference type="Proteomes" id="UP000094527">
    <property type="component" value="Unassembled WGS sequence"/>
</dbReference>
<dbReference type="InterPro" id="IPR000889">
    <property type="entry name" value="Glutathione_peroxidase"/>
</dbReference>
<gene>
    <name evidence="4" type="ORF">Ocin01_09782</name>
</gene>
<organism evidence="4 5">
    <name type="scientific">Orchesella cincta</name>
    <name type="common">Springtail</name>
    <name type="synonym">Podura cincta</name>
    <dbReference type="NCBI Taxonomy" id="48709"/>
    <lineage>
        <taxon>Eukaryota</taxon>
        <taxon>Metazoa</taxon>
        <taxon>Ecdysozoa</taxon>
        <taxon>Arthropoda</taxon>
        <taxon>Hexapoda</taxon>
        <taxon>Collembola</taxon>
        <taxon>Entomobryomorpha</taxon>
        <taxon>Entomobryoidea</taxon>
        <taxon>Orchesellidae</taxon>
        <taxon>Orchesellinae</taxon>
        <taxon>Orchesella</taxon>
    </lineage>
</organism>
<dbReference type="PANTHER" id="PTHR11592">
    <property type="entry name" value="GLUTATHIONE PEROXIDASE"/>
    <property type="match status" value="1"/>
</dbReference>
<evidence type="ECO:0000313" key="5">
    <source>
        <dbReference type="Proteomes" id="UP000094527"/>
    </source>
</evidence>
<reference evidence="4 5" key="1">
    <citation type="journal article" date="2016" name="Genome Biol. Evol.">
        <title>Gene Family Evolution Reflects Adaptation to Soil Environmental Stressors in the Genome of the Collembolan Orchesella cincta.</title>
        <authorList>
            <person name="Faddeeva-Vakhrusheva A."/>
            <person name="Derks M.F."/>
            <person name="Anvar S.Y."/>
            <person name="Agamennone V."/>
            <person name="Suring W."/>
            <person name="Smit S."/>
            <person name="van Straalen N.M."/>
            <person name="Roelofs D."/>
        </authorList>
    </citation>
    <scope>NUCLEOTIDE SEQUENCE [LARGE SCALE GENOMIC DNA]</scope>
    <source>
        <tissue evidence="4">Mixed pool</tissue>
    </source>
</reference>
<dbReference type="InterPro" id="IPR036249">
    <property type="entry name" value="Thioredoxin-like_sf"/>
</dbReference>
<keyword evidence="2 4" id="KW-0575">Peroxidase</keyword>
<dbReference type="GO" id="GO:0006979">
    <property type="term" value="P:response to oxidative stress"/>
    <property type="evidence" value="ECO:0007669"/>
    <property type="project" value="InterPro"/>
</dbReference>
<evidence type="ECO:0000256" key="3">
    <source>
        <dbReference type="ARBA" id="ARBA00023002"/>
    </source>
</evidence>
<proteinExistence type="inferred from homology"/>
<dbReference type="Gene3D" id="3.40.30.10">
    <property type="entry name" value="Glutaredoxin"/>
    <property type="match status" value="1"/>
</dbReference>
<dbReference type="PANTHER" id="PTHR11592:SF134">
    <property type="entry name" value="PHOSPHOLIPID HYDROPEROXIDE GLUTATHIONE PEROXIDASE"/>
    <property type="match status" value="1"/>
</dbReference>
<dbReference type="PROSITE" id="PS51355">
    <property type="entry name" value="GLUTATHIONE_PEROXID_3"/>
    <property type="match status" value="1"/>
</dbReference>
<accession>A0A1D2MV32</accession>
<comment type="caution">
    <text evidence="4">The sequence shown here is derived from an EMBL/GenBank/DDBJ whole genome shotgun (WGS) entry which is preliminary data.</text>
</comment>